<name>A0A432VZS6_9GAMM</name>
<sequence>MKLQNLSIPRKVAGPQLVLTLENRMKSNSKKSTTILQNMFYKGLKQERKRLLLGFACMFVTAAAGVGLLALSGWFITASALTGIATAAGILVLFDIFTPGTGIRVFALMRTVGRYFERIFHHDAVLRVQARWRVAFFHRLSQKPAHSFAKLRTGTVLQRLTQDLNILDGLYLRLLAPPAVAGWMLILVLILISAFSWRAAPEIIFLIAVVLPFLWYLAVIKARQKTEALGRQELRASAAFRQQSMDFYEGMAELFGAGRLAQNSAEQRQLGATINRFGQERLQRIAAIENVLQFLLQSLALAVLLFGLHAYSQEQMSLPIAVMQALAILALAEVLVPLAEQSSQIGLVNEAAERLHDLNGPAPSGNQRQAAALRFTDKVKATAATANIENAEGTANTVNTQSAANRANIEIAENTENTENTGEALPGLNLQGLKLPLRAGKITAVLGSSGSGKSTMAQVFAGIRELPGIQVFIETDEANDKVSNKTQPDSSWLGQLGYVTQANLVLAGTIATNLRIAAPRASDEELWRALTFAAFADEVRAMPEQLETWVGTAGLAISGGQARRLVLARLYLQNPAVVILDEPCTGLDGMTATKIKNTLEEWLVGRTCLMLGHKTEALPKAHYYFKIAEGKLQSLG</sequence>
<evidence type="ECO:0000256" key="3">
    <source>
        <dbReference type="ARBA" id="ARBA00022741"/>
    </source>
</evidence>
<dbReference type="InterPro" id="IPR011527">
    <property type="entry name" value="ABC1_TM_dom"/>
</dbReference>
<organism evidence="10 11">
    <name type="scientific">Aliidiomarina iranensis</name>
    <dbReference type="NCBI Taxonomy" id="1434071"/>
    <lineage>
        <taxon>Bacteria</taxon>
        <taxon>Pseudomonadati</taxon>
        <taxon>Pseudomonadota</taxon>
        <taxon>Gammaproteobacteria</taxon>
        <taxon>Alteromonadales</taxon>
        <taxon>Idiomarinaceae</taxon>
        <taxon>Aliidiomarina</taxon>
    </lineage>
</organism>
<dbReference type="GO" id="GO:0016887">
    <property type="term" value="F:ATP hydrolysis activity"/>
    <property type="evidence" value="ECO:0007669"/>
    <property type="project" value="InterPro"/>
</dbReference>
<evidence type="ECO:0000256" key="6">
    <source>
        <dbReference type="ARBA" id="ARBA00023136"/>
    </source>
</evidence>
<comment type="subcellular location">
    <subcellularLocation>
        <location evidence="1">Cell membrane</location>
        <topology evidence="1">Multi-pass membrane protein</topology>
    </subcellularLocation>
</comment>
<comment type="caution">
    <text evidence="10">The sequence shown here is derived from an EMBL/GenBank/DDBJ whole genome shotgun (WGS) entry which is preliminary data.</text>
</comment>
<keyword evidence="11" id="KW-1185">Reference proteome</keyword>
<evidence type="ECO:0000313" key="11">
    <source>
        <dbReference type="Proteomes" id="UP000288395"/>
    </source>
</evidence>
<dbReference type="PANTHER" id="PTHR24221">
    <property type="entry name" value="ATP-BINDING CASSETTE SUB-FAMILY B"/>
    <property type="match status" value="1"/>
</dbReference>
<evidence type="ECO:0000256" key="4">
    <source>
        <dbReference type="ARBA" id="ARBA00022840"/>
    </source>
</evidence>
<dbReference type="SUPFAM" id="SSF52540">
    <property type="entry name" value="P-loop containing nucleoside triphosphate hydrolases"/>
    <property type="match status" value="1"/>
</dbReference>
<dbReference type="InterPro" id="IPR017871">
    <property type="entry name" value="ABC_transporter-like_CS"/>
</dbReference>
<dbReference type="SUPFAM" id="SSF90123">
    <property type="entry name" value="ABC transporter transmembrane region"/>
    <property type="match status" value="1"/>
</dbReference>
<keyword evidence="6 7" id="KW-0472">Membrane</keyword>
<proteinExistence type="predicted"/>
<dbReference type="Proteomes" id="UP000288395">
    <property type="component" value="Unassembled WGS sequence"/>
</dbReference>
<evidence type="ECO:0008006" key="12">
    <source>
        <dbReference type="Google" id="ProtNLM"/>
    </source>
</evidence>
<dbReference type="PROSITE" id="PS00211">
    <property type="entry name" value="ABC_TRANSPORTER_1"/>
    <property type="match status" value="1"/>
</dbReference>
<dbReference type="PANTHER" id="PTHR24221:SF653">
    <property type="entry name" value="TRANSPORT ATP-BINDING PROTEIN CYDC"/>
    <property type="match status" value="1"/>
</dbReference>
<dbReference type="InterPro" id="IPR003439">
    <property type="entry name" value="ABC_transporter-like_ATP-bd"/>
</dbReference>
<evidence type="ECO:0000256" key="1">
    <source>
        <dbReference type="ARBA" id="ARBA00004651"/>
    </source>
</evidence>
<feature type="domain" description="ABC transmembrane type-1" evidence="9">
    <location>
        <begin position="52"/>
        <end position="347"/>
    </location>
</feature>
<evidence type="ECO:0000256" key="7">
    <source>
        <dbReference type="SAM" id="Phobius"/>
    </source>
</evidence>
<feature type="transmembrane region" description="Helical" evidence="7">
    <location>
        <begin position="82"/>
        <end position="107"/>
    </location>
</feature>
<dbReference type="Gene3D" id="1.20.1560.10">
    <property type="entry name" value="ABC transporter type 1, transmembrane domain"/>
    <property type="match status" value="1"/>
</dbReference>
<dbReference type="InterPro" id="IPR039421">
    <property type="entry name" value="Type_1_exporter"/>
</dbReference>
<feature type="transmembrane region" description="Helical" evidence="7">
    <location>
        <begin position="174"/>
        <end position="197"/>
    </location>
</feature>
<dbReference type="InterPro" id="IPR003593">
    <property type="entry name" value="AAA+_ATPase"/>
</dbReference>
<evidence type="ECO:0000259" key="8">
    <source>
        <dbReference type="PROSITE" id="PS50893"/>
    </source>
</evidence>
<dbReference type="SMART" id="SM00382">
    <property type="entry name" value="AAA"/>
    <property type="match status" value="1"/>
</dbReference>
<dbReference type="GO" id="GO:0005524">
    <property type="term" value="F:ATP binding"/>
    <property type="evidence" value="ECO:0007669"/>
    <property type="project" value="UniProtKB-KW"/>
</dbReference>
<dbReference type="InterPro" id="IPR036640">
    <property type="entry name" value="ABC1_TM_sf"/>
</dbReference>
<dbReference type="OrthoDB" id="9802264at2"/>
<dbReference type="AlphaFoldDB" id="A0A432VZS6"/>
<dbReference type="Pfam" id="PF00005">
    <property type="entry name" value="ABC_tran"/>
    <property type="match status" value="1"/>
</dbReference>
<dbReference type="InterPro" id="IPR027417">
    <property type="entry name" value="P-loop_NTPase"/>
</dbReference>
<dbReference type="Pfam" id="PF00664">
    <property type="entry name" value="ABC_membrane"/>
    <property type="match status" value="1"/>
</dbReference>
<feature type="transmembrane region" description="Helical" evidence="7">
    <location>
        <begin position="291"/>
        <end position="311"/>
    </location>
</feature>
<dbReference type="PROSITE" id="PS50893">
    <property type="entry name" value="ABC_TRANSPORTER_2"/>
    <property type="match status" value="1"/>
</dbReference>
<evidence type="ECO:0000259" key="9">
    <source>
        <dbReference type="PROSITE" id="PS50929"/>
    </source>
</evidence>
<feature type="domain" description="ABC transporter" evidence="8">
    <location>
        <begin position="413"/>
        <end position="636"/>
    </location>
</feature>
<accession>A0A432VZS6</accession>
<keyword evidence="4" id="KW-0067">ATP-binding</keyword>
<protein>
    <recommendedName>
        <fullName evidence="12">Thiol reductant ABC exporter subunit CydC</fullName>
    </recommendedName>
</protein>
<keyword evidence="3" id="KW-0547">Nucleotide-binding</keyword>
<gene>
    <name evidence="10" type="ORF">CWE08_03330</name>
</gene>
<dbReference type="GO" id="GO:0005886">
    <property type="term" value="C:plasma membrane"/>
    <property type="evidence" value="ECO:0007669"/>
    <property type="project" value="UniProtKB-SubCell"/>
</dbReference>
<dbReference type="GO" id="GO:0140359">
    <property type="term" value="F:ABC-type transporter activity"/>
    <property type="evidence" value="ECO:0007669"/>
    <property type="project" value="InterPro"/>
</dbReference>
<evidence type="ECO:0000256" key="2">
    <source>
        <dbReference type="ARBA" id="ARBA00022692"/>
    </source>
</evidence>
<dbReference type="GO" id="GO:0034040">
    <property type="term" value="F:ATPase-coupled lipid transmembrane transporter activity"/>
    <property type="evidence" value="ECO:0007669"/>
    <property type="project" value="TreeGrafter"/>
</dbReference>
<dbReference type="PROSITE" id="PS50929">
    <property type="entry name" value="ABC_TM1F"/>
    <property type="match status" value="1"/>
</dbReference>
<reference evidence="11" key="1">
    <citation type="journal article" date="2018" name="Front. Microbiol.">
        <title>Genome-Based Analysis Reveals the Taxonomy and Diversity of the Family Idiomarinaceae.</title>
        <authorList>
            <person name="Liu Y."/>
            <person name="Lai Q."/>
            <person name="Shao Z."/>
        </authorList>
    </citation>
    <scope>NUCLEOTIDE SEQUENCE [LARGE SCALE GENOMIC DNA]</scope>
    <source>
        <strain evidence="11">GBPy7</strain>
    </source>
</reference>
<dbReference type="EMBL" id="PIPJ01000002">
    <property type="protein sequence ID" value="RUO22233.1"/>
    <property type="molecule type" value="Genomic_DNA"/>
</dbReference>
<keyword evidence="2 7" id="KW-0812">Transmembrane</keyword>
<feature type="transmembrane region" description="Helical" evidence="7">
    <location>
        <begin position="51"/>
        <end position="76"/>
    </location>
</feature>
<dbReference type="Gene3D" id="3.40.50.300">
    <property type="entry name" value="P-loop containing nucleotide triphosphate hydrolases"/>
    <property type="match status" value="1"/>
</dbReference>
<evidence type="ECO:0000256" key="5">
    <source>
        <dbReference type="ARBA" id="ARBA00022989"/>
    </source>
</evidence>
<keyword evidence="5 7" id="KW-1133">Transmembrane helix</keyword>
<feature type="transmembrane region" description="Helical" evidence="7">
    <location>
        <begin position="203"/>
        <end position="222"/>
    </location>
</feature>
<evidence type="ECO:0000313" key="10">
    <source>
        <dbReference type="EMBL" id="RUO22233.1"/>
    </source>
</evidence>